<evidence type="ECO:0000259" key="2">
    <source>
        <dbReference type="Pfam" id="PF07883"/>
    </source>
</evidence>
<dbReference type="RefSeq" id="WP_058583201.1">
    <property type="nucleotide sequence ID" value="NZ_LOPU01000034.1"/>
</dbReference>
<name>A0A0W1R4G4_9EURY</name>
<keyword evidence="1" id="KW-0479">Metal-binding</keyword>
<sequence>MDPTNEADVDWTETDRDDTHFRRKKLAAAAGGDRLGCSLYELPPGGNSWPYHFHTGNEEAIYVLSGAGTLRLGDDEHDLLAGDYVALPAGEESAHRVGNRSEEPFRYLMLSTMDDPEVSVYPDSGKVGIFAGSAPGSDDPRTVEGYYRRDDTVSYWDE</sequence>
<gene>
    <name evidence="3" type="ORF">AUR64_00645</name>
</gene>
<organism evidence="3 4">
    <name type="scientific">Haloprofundus marisrubri</name>
    <dbReference type="NCBI Taxonomy" id="1514971"/>
    <lineage>
        <taxon>Archaea</taxon>
        <taxon>Methanobacteriati</taxon>
        <taxon>Methanobacteriota</taxon>
        <taxon>Stenosarchaea group</taxon>
        <taxon>Halobacteria</taxon>
        <taxon>Halobacteriales</taxon>
        <taxon>Haloferacaceae</taxon>
        <taxon>Haloprofundus</taxon>
    </lineage>
</organism>
<dbReference type="Gene3D" id="2.60.120.10">
    <property type="entry name" value="Jelly Rolls"/>
    <property type="match status" value="1"/>
</dbReference>
<dbReference type="STRING" id="1514971.AUR64_00645"/>
<dbReference type="Proteomes" id="UP000054387">
    <property type="component" value="Unassembled WGS sequence"/>
</dbReference>
<dbReference type="InterPro" id="IPR051610">
    <property type="entry name" value="GPI/OXD"/>
</dbReference>
<dbReference type="PANTHER" id="PTHR35848">
    <property type="entry name" value="OXALATE-BINDING PROTEIN"/>
    <property type="match status" value="1"/>
</dbReference>
<dbReference type="Pfam" id="PF07883">
    <property type="entry name" value="Cupin_2"/>
    <property type="match status" value="1"/>
</dbReference>
<evidence type="ECO:0000313" key="4">
    <source>
        <dbReference type="Proteomes" id="UP000054387"/>
    </source>
</evidence>
<reference evidence="3 4" key="1">
    <citation type="submission" date="2015-12" db="EMBL/GenBank/DDBJ databases">
        <title>Haloprofundus marisrubri gen. nov., sp. nov., an extremely halophilic archaeon isolated from the Discovery deep brine-seawater interface in the Red Sea.</title>
        <authorList>
            <person name="Zhang G."/>
            <person name="Stingl U."/>
            <person name="Rashid M."/>
        </authorList>
    </citation>
    <scope>NUCLEOTIDE SEQUENCE [LARGE SCALE GENOMIC DNA]</scope>
    <source>
        <strain evidence="3 4">SB9</strain>
    </source>
</reference>
<keyword evidence="4" id="KW-1185">Reference proteome</keyword>
<dbReference type="InterPro" id="IPR014710">
    <property type="entry name" value="RmlC-like_jellyroll"/>
</dbReference>
<accession>A0A0W1R4G4</accession>
<dbReference type="CDD" id="cd02224">
    <property type="entry name" value="cupin_SPO2919-like"/>
    <property type="match status" value="1"/>
</dbReference>
<dbReference type="InterPro" id="IPR013096">
    <property type="entry name" value="Cupin_2"/>
</dbReference>
<evidence type="ECO:0000256" key="1">
    <source>
        <dbReference type="ARBA" id="ARBA00022723"/>
    </source>
</evidence>
<dbReference type="OrthoDB" id="49661at2157"/>
<feature type="domain" description="Cupin type-2" evidence="2">
    <location>
        <begin position="39"/>
        <end position="110"/>
    </location>
</feature>
<dbReference type="AlphaFoldDB" id="A0A0W1R4G4"/>
<protein>
    <submittedName>
        <fullName evidence="3">Cupin</fullName>
    </submittedName>
</protein>
<evidence type="ECO:0000313" key="3">
    <source>
        <dbReference type="EMBL" id="KTG08119.1"/>
    </source>
</evidence>
<dbReference type="SUPFAM" id="SSF51182">
    <property type="entry name" value="RmlC-like cupins"/>
    <property type="match status" value="1"/>
</dbReference>
<dbReference type="EMBL" id="LOPU01000034">
    <property type="protein sequence ID" value="KTG08119.1"/>
    <property type="molecule type" value="Genomic_DNA"/>
</dbReference>
<comment type="caution">
    <text evidence="3">The sequence shown here is derived from an EMBL/GenBank/DDBJ whole genome shotgun (WGS) entry which is preliminary data.</text>
</comment>
<proteinExistence type="predicted"/>
<dbReference type="InterPro" id="IPR011051">
    <property type="entry name" value="RmlC_Cupin_sf"/>
</dbReference>
<dbReference type="GO" id="GO:0046872">
    <property type="term" value="F:metal ion binding"/>
    <property type="evidence" value="ECO:0007669"/>
    <property type="project" value="UniProtKB-KW"/>
</dbReference>